<evidence type="ECO:0000313" key="2">
    <source>
        <dbReference type="EMBL" id="QDV16239.1"/>
    </source>
</evidence>
<name>A0A518FIR3_9PLAN</name>
<feature type="transmembrane region" description="Helical" evidence="1">
    <location>
        <begin position="36"/>
        <end position="54"/>
    </location>
</feature>
<feature type="transmembrane region" description="Helical" evidence="1">
    <location>
        <begin position="12"/>
        <end position="30"/>
    </location>
</feature>
<evidence type="ECO:0000256" key="1">
    <source>
        <dbReference type="SAM" id="Phobius"/>
    </source>
</evidence>
<feature type="transmembrane region" description="Helical" evidence="1">
    <location>
        <begin position="61"/>
        <end position="82"/>
    </location>
</feature>
<keyword evidence="1" id="KW-0472">Membrane</keyword>
<gene>
    <name evidence="2" type="ORF">Pan153_08610</name>
</gene>
<keyword evidence="1" id="KW-0812">Transmembrane</keyword>
<sequence>MKQMIKDILVMLSFYLGIFILFVIVTRFMINHSGLAWTVIGIMAFMVLLGMLNASPGTGHVLDNAFSCIIVGILLMLSSLALNTTWNQMEAKEARAKQAEQVQPEGSK</sequence>
<organism evidence="2 3">
    <name type="scientific">Gimesia panareensis</name>
    <dbReference type="NCBI Taxonomy" id="2527978"/>
    <lineage>
        <taxon>Bacteria</taxon>
        <taxon>Pseudomonadati</taxon>
        <taxon>Planctomycetota</taxon>
        <taxon>Planctomycetia</taxon>
        <taxon>Planctomycetales</taxon>
        <taxon>Planctomycetaceae</taxon>
        <taxon>Gimesia</taxon>
    </lineage>
</organism>
<protein>
    <submittedName>
        <fullName evidence="2">Uncharacterized protein</fullName>
    </submittedName>
</protein>
<dbReference type="EMBL" id="CP036317">
    <property type="protein sequence ID" value="QDV16239.1"/>
    <property type="molecule type" value="Genomic_DNA"/>
</dbReference>
<reference evidence="2 3" key="1">
    <citation type="submission" date="2019-02" db="EMBL/GenBank/DDBJ databases">
        <title>Deep-cultivation of Planctomycetes and their phenomic and genomic characterization uncovers novel biology.</title>
        <authorList>
            <person name="Wiegand S."/>
            <person name="Jogler M."/>
            <person name="Boedeker C."/>
            <person name="Pinto D."/>
            <person name="Vollmers J."/>
            <person name="Rivas-Marin E."/>
            <person name="Kohn T."/>
            <person name="Peeters S.H."/>
            <person name="Heuer A."/>
            <person name="Rast P."/>
            <person name="Oberbeckmann S."/>
            <person name="Bunk B."/>
            <person name="Jeske O."/>
            <person name="Meyerdierks A."/>
            <person name="Storesund J.E."/>
            <person name="Kallscheuer N."/>
            <person name="Luecker S."/>
            <person name="Lage O.M."/>
            <person name="Pohl T."/>
            <person name="Merkel B.J."/>
            <person name="Hornburger P."/>
            <person name="Mueller R.-W."/>
            <person name="Bruemmer F."/>
            <person name="Labrenz M."/>
            <person name="Spormann A.M."/>
            <person name="Op den Camp H."/>
            <person name="Overmann J."/>
            <person name="Amann R."/>
            <person name="Jetten M.S.M."/>
            <person name="Mascher T."/>
            <person name="Medema M.H."/>
            <person name="Devos D.P."/>
            <person name="Kaster A.-K."/>
            <person name="Ovreas L."/>
            <person name="Rohde M."/>
            <person name="Galperin M.Y."/>
            <person name="Jogler C."/>
        </authorList>
    </citation>
    <scope>NUCLEOTIDE SEQUENCE [LARGE SCALE GENOMIC DNA]</scope>
    <source>
        <strain evidence="2 3">Pan153</strain>
    </source>
</reference>
<dbReference type="RefSeq" id="WP_145454173.1">
    <property type="nucleotide sequence ID" value="NZ_CP036317.1"/>
</dbReference>
<accession>A0A518FIR3</accession>
<dbReference type="Proteomes" id="UP000320839">
    <property type="component" value="Chromosome"/>
</dbReference>
<proteinExistence type="predicted"/>
<dbReference type="AlphaFoldDB" id="A0A518FIR3"/>
<evidence type="ECO:0000313" key="3">
    <source>
        <dbReference type="Proteomes" id="UP000320839"/>
    </source>
</evidence>
<keyword evidence="1" id="KW-1133">Transmembrane helix</keyword>